<organism evidence="1 2">
    <name type="scientific">Dissostichus mawsoni</name>
    <name type="common">Antarctic cod</name>
    <dbReference type="NCBI Taxonomy" id="36200"/>
    <lineage>
        <taxon>Eukaryota</taxon>
        <taxon>Metazoa</taxon>
        <taxon>Chordata</taxon>
        <taxon>Craniata</taxon>
        <taxon>Vertebrata</taxon>
        <taxon>Euteleostomi</taxon>
        <taxon>Actinopterygii</taxon>
        <taxon>Neopterygii</taxon>
        <taxon>Teleostei</taxon>
        <taxon>Neoteleostei</taxon>
        <taxon>Acanthomorphata</taxon>
        <taxon>Eupercaria</taxon>
        <taxon>Perciformes</taxon>
        <taxon>Notothenioidei</taxon>
        <taxon>Nototheniidae</taxon>
        <taxon>Dissostichus</taxon>
    </lineage>
</organism>
<dbReference type="EMBL" id="JAAKFY010000020">
    <property type="protein sequence ID" value="KAF3840843.1"/>
    <property type="molecule type" value="Genomic_DNA"/>
</dbReference>
<protein>
    <submittedName>
        <fullName evidence="1">Uncharacterized protein</fullName>
    </submittedName>
</protein>
<gene>
    <name evidence="1" type="ORF">F7725_006705</name>
</gene>
<reference evidence="1 2" key="1">
    <citation type="submission" date="2020-03" db="EMBL/GenBank/DDBJ databases">
        <title>Dissostichus mawsoni Genome sequencing and assembly.</title>
        <authorList>
            <person name="Park H."/>
        </authorList>
    </citation>
    <scope>NUCLEOTIDE SEQUENCE [LARGE SCALE GENOMIC DNA]</scope>
    <source>
        <strain evidence="1">DM0001</strain>
        <tissue evidence="1">Muscle</tissue>
    </source>
</reference>
<sequence length="405" mass="44413">MKHEITFTWGCHESVYLQVDAVHPEHEVSHHVEEAELLHSVQQEEPAGLTGLQQSLPGNRHSTLTPVNVISFLSSMLNGVQIPAELQQVGPGLVQPVLPLGHAGVLRVTRLNQVVCQLVDSIYSLLADGAGVTSKLPELFVGASYHLPLSNPLLQVIHLPLQLGQPQPLLKTPATLLSEFPQLNQALLKGRLPLTVHLALSLASSLDFINTRLSGNQTHNFIFQISVELMCFFGGEQPLSPQFERVLKVGEVVSDMLLLSVYLSEASVLLGQSQSLRLDGLNLLLSDLHLVLQHLHGEIYLVLLEQDVDTSQIFAVVVAMQLTLKVFQPDVQRRAALCEELCPVSIEQALGLGAGGALKLLPLPLEVLQGLLNNRLQLRLLCHQRLTFLLEAQNKNKFELASVLL</sequence>
<name>A0A7J5XVL7_DISMA</name>
<keyword evidence="2" id="KW-1185">Reference proteome</keyword>
<comment type="caution">
    <text evidence="1">The sequence shown here is derived from an EMBL/GenBank/DDBJ whole genome shotgun (WGS) entry which is preliminary data.</text>
</comment>
<proteinExistence type="predicted"/>
<dbReference type="AlphaFoldDB" id="A0A7J5XVL7"/>
<dbReference type="OrthoDB" id="10678467at2759"/>
<accession>A0A7J5XVL7</accession>
<evidence type="ECO:0000313" key="1">
    <source>
        <dbReference type="EMBL" id="KAF3840843.1"/>
    </source>
</evidence>
<evidence type="ECO:0000313" key="2">
    <source>
        <dbReference type="Proteomes" id="UP000518266"/>
    </source>
</evidence>
<dbReference type="Proteomes" id="UP000518266">
    <property type="component" value="Unassembled WGS sequence"/>
</dbReference>